<dbReference type="OrthoDB" id="2053316at2"/>
<dbReference type="Proteomes" id="UP000184389">
    <property type="component" value="Unassembled WGS sequence"/>
</dbReference>
<dbReference type="RefSeq" id="WP_072742588.1">
    <property type="nucleotide sequence ID" value="NZ_FQXR01000002.1"/>
</dbReference>
<protein>
    <recommendedName>
        <fullName evidence="1">Phage-Barnase-EndoU-ColicinE5/D-RelE like nuclease 4 domain-containing protein</fullName>
    </recommendedName>
</protein>
<dbReference type="InterPro" id="IPR041420">
    <property type="entry name" value="PBECR4"/>
</dbReference>
<accession>A0A1M5S9W5</accession>
<reference evidence="2 3" key="1">
    <citation type="submission" date="2016-11" db="EMBL/GenBank/DDBJ databases">
        <authorList>
            <person name="Jaros S."/>
            <person name="Januszkiewicz K."/>
            <person name="Wedrychowicz H."/>
        </authorList>
    </citation>
    <scope>NUCLEOTIDE SEQUENCE [LARGE SCALE GENOMIC DNA]</scope>
    <source>
        <strain evidence="2 3">DSM 13106</strain>
    </source>
</reference>
<organism evidence="2 3">
    <name type="scientific">Sporanaerobacter acetigenes DSM 13106</name>
    <dbReference type="NCBI Taxonomy" id="1123281"/>
    <lineage>
        <taxon>Bacteria</taxon>
        <taxon>Bacillati</taxon>
        <taxon>Bacillota</taxon>
        <taxon>Tissierellia</taxon>
        <taxon>Tissierellales</taxon>
        <taxon>Sporanaerobacteraceae</taxon>
        <taxon>Sporanaerobacter</taxon>
    </lineage>
</organism>
<name>A0A1M5S9W5_9FIRM</name>
<dbReference type="EMBL" id="FQXR01000002">
    <property type="protein sequence ID" value="SHH35271.1"/>
    <property type="molecule type" value="Genomic_DNA"/>
</dbReference>
<dbReference type="Pfam" id="PF18813">
    <property type="entry name" value="PBECR4"/>
    <property type="match status" value="1"/>
</dbReference>
<proteinExistence type="predicted"/>
<dbReference type="AlphaFoldDB" id="A0A1M5S9W5"/>
<sequence length="222" mass="26122">MEVIKDKKEYLRIIVQAAALYKENLLNKNMLIIYEKQKKQYFYLDILFLKRQFLHLTGVETNNNISSKDFFEKCINRKLTVEDFGVEDTWTTTKKMNVIIPTMSIYKNAKMVGDFQSNSTCGKLYTEKIVGNERGCLGFKLDEKSNYMIPNTLLQEDIRDITTKSNKLMAIYMKDVKDPLYNHMCYLAKGIELEECCWNKEIEEKIADKENLIIDFKRAELV</sequence>
<gene>
    <name evidence="2" type="ORF">SAMN02745180_00112</name>
</gene>
<keyword evidence="3" id="KW-1185">Reference proteome</keyword>
<evidence type="ECO:0000313" key="2">
    <source>
        <dbReference type="EMBL" id="SHH35271.1"/>
    </source>
</evidence>
<feature type="domain" description="Phage-Barnase-EndoU-ColicinE5/D-RelE like nuclease 4" evidence="1">
    <location>
        <begin position="13"/>
        <end position="189"/>
    </location>
</feature>
<evidence type="ECO:0000313" key="3">
    <source>
        <dbReference type="Proteomes" id="UP000184389"/>
    </source>
</evidence>
<evidence type="ECO:0000259" key="1">
    <source>
        <dbReference type="Pfam" id="PF18813"/>
    </source>
</evidence>